<gene>
    <name evidence="12" type="ORF">BC643_1946</name>
</gene>
<keyword evidence="6 12" id="KW-0067">ATP-binding</keyword>
<evidence type="ECO:0000256" key="8">
    <source>
        <dbReference type="ARBA" id="ARBA00023136"/>
    </source>
</evidence>
<dbReference type="Pfam" id="PF00005">
    <property type="entry name" value="ABC_tran"/>
    <property type="match status" value="1"/>
</dbReference>
<keyword evidence="3" id="KW-1003">Cell membrane</keyword>
<feature type="domain" description="ABC transmembrane type-1" evidence="11">
    <location>
        <begin position="40"/>
        <end position="314"/>
    </location>
</feature>
<evidence type="ECO:0000256" key="1">
    <source>
        <dbReference type="ARBA" id="ARBA00004651"/>
    </source>
</evidence>
<sequence length="597" mass="66896">MTLLNTNFFKSKDWNLIRKFGRYFVPHKKWFVLSMVSIPITAIAGILFLWLVENIIDHYIVPGNVAGLKIQIILLAVVLILNLLFDGIYSYSFSKSGGLAIVDLRKELFAKSLRFPLSYFDKKPIGVTLSRLTSDMEAISESFAAGILGLLADSIKTLALVAYLFYLNWQLTLILLLVVPLIVLAMRFLRKKIRQAYDASRSSLAKSAAYLQESLNGMKTIQLYAAEGEAFEKFDKLNKEFCDAQNHSNVYDSALYSIVEGITSVATALVIWYGAIQIWDQAFTLGVLIVFVTTLERLFIPVKQFAQQISTIQRALSALEHVSELHDQKVEEPGTEITSEVPAPLALQEIEFDRVFFSYSADGPDVLQDVSFKLKKGDRLALVGTTGSGKSTIIKLLAKTYTGYRGSIKVNGRELKNIPLAQLRETVSVMQQDIFMFNNSVEFNISLGRKGLSSNEVEQAASFVYADRFIQNLPNKYQFVIQDNGDNLSKGQAQLISFARAICGNSELIILDEATSAVDSVTEKYIQQAIANIFSTKTVIAVAHRLSTIKNSDLILVLEEGRIIERGNHEQLIEHGGKYAQLLHHFEEENEEVRLKE</sequence>
<dbReference type="GO" id="GO:0015421">
    <property type="term" value="F:ABC-type oligopeptide transporter activity"/>
    <property type="evidence" value="ECO:0007669"/>
    <property type="project" value="TreeGrafter"/>
</dbReference>
<dbReference type="FunFam" id="3.40.50.300:FF:000221">
    <property type="entry name" value="Multidrug ABC transporter ATP-binding protein"/>
    <property type="match status" value="1"/>
</dbReference>
<dbReference type="Proteomes" id="UP000283387">
    <property type="component" value="Unassembled WGS sequence"/>
</dbReference>
<keyword evidence="7 9" id="KW-1133">Transmembrane helix</keyword>
<dbReference type="PROSITE" id="PS50893">
    <property type="entry name" value="ABC_TRANSPORTER_2"/>
    <property type="match status" value="1"/>
</dbReference>
<evidence type="ECO:0000256" key="5">
    <source>
        <dbReference type="ARBA" id="ARBA00022741"/>
    </source>
</evidence>
<dbReference type="InterPro" id="IPR003439">
    <property type="entry name" value="ABC_transporter-like_ATP-bd"/>
</dbReference>
<keyword evidence="4 9" id="KW-0812">Transmembrane</keyword>
<evidence type="ECO:0000256" key="9">
    <source>
        <dbReference type="SAM" id="Phobius"/>
    </source>
</evidence>
<accession>A0A419W838</accession>
<dbReference type="Gene3D" id="1.20.1560.10">
    <property type="entry name" value="ABC transporter type 1, transmembrane domain"/>
    <property type="match status" value="1"/>
</dbReference>
<dbReference type="CDD" id="cd18544">
    <property type="entry name" value="ABC_6TM_TmrA_like"/>
    <property type="match status" value="1"/>
</dbReference>
<comment type="subcellular location">
    <subcellularLocation>
        <location evidence="1">Cell membrane</location>
        <topology evidence="1">Multi-pass membrane protein</topology>
    </subcellularLocation>
</comment>
<keyword evidence="8 9" id="KW-0472">Membrane</keyword>
<dbReference type="PROSITE" id="PS50929">
    <property type="entry name" value="ABC_TM1F"/>
    <property type="match status" value="1"/>
</dbReference>
<feature type="transmembrane region" description="Helical" evidence="9">
    <location>
        <begin position="64"/>
        <end position="85"/>
    </location>
</feature>
<dbReference type="InterPro" id="IPR027417">
    <property type="entry name" value="P-loop_NTPase"/>
</dbReference>
<evidence type="ECO:0000313" key="12">
    <source>
        <dbReference type="EMBL" id="RKD91590.1"/>
    </source>
</evidence>
<evidence type="ECO:0000313" key="13">
    <source>
        <dbReference type="Proteomes" id="UP000283387"/>
    </source>
</evidence>
<evidence type="ECO:0000259" key="11">
    <source>
        <dbReference type="PROSITE" id="PS50929"/>
    </source>
</evidence>
<dbReference type="SMART" id="SM00382">
    <property type="entry name" value="AAA"/>
    <property type="match status" value="1"/>
</dbReference>
<dbReference type="SUPFAM" id="SSF90123">
    <property type="entry name" value="ABC transporter transmembrane region"/>
    <property type="match status" value="1"/>
</dbReference>
<feature type="transmembrane region" description="Helical" evidence="9">
    <location>
        <begin position="171"/>
        <end position="189"/>
    </location>
</feature>
<protein>
    <submittedName>
        <fullName evidence="12">ATP-binding cassette subfamily B protein</fullName>
    </submittedName>
</protein>
<dbReference type="InterPro" id="IPR003593">
    <property type="entry name" value="AAA+_ATPase"/>
</dbReference>
<feature type="domain" description="ABC transporter" evidence="10">
    <location>
        <begin position="350"/>
        <end position="585"/>
    </location>
</feature>
<dbReference type="InterPro" id="IPR036640">
    <property type="entry name" value="ABC1_TM_sf"/>
</dbReference>
<dbReference type="RefSeq" id="WP_120272879.1">
    <property type="nucleotide sequence ID" value="NZ_RAPN01000001.1"/>
</dbReference>
<evidence type="ECO:0000256" key="7">
    <source>
        <dbReference type="ARBA" id="ARBA00022989"/>
    </source>
</evidence>
<feature type="transmembrane region" description="Helical" evidence="9">
    <location>
        <begin position="30"/>
        <end position="52"/>
    </location>
</feature>
<dbReference type="PROSITE" id="PS00211">
    <property type="entry name" value="ABC_TRANSPORTER_1"/>
    <property type="match status" value="1"/>
</dbReference>
<dbReference type="PANTHER" id="PTHR43394:SF1">
    <property type="entry name" value="ATP-BINDING CASSETTE SUB-FAMILY B MEMBER 10, MITOCHONDRIAL"/>
    <property type="match status" value="1"/>
</dbReference>
<evidence type="ECO:0000256" key="6">
    <source>
        <dbReference type="ARBA" id="ARBA00022840"/>
    </source>
</evidence>
<evidence type="ECO:0000256" key="3">
    <source>
        <dbReference type="ARBA" id="ARBA00022475"/>
    </source>
</evidence>
<dbReference type="GO" id="GO:0016887">
    <property type="term" value="F:ATP hydrolysis activity"/>
    <property type="evidence" value="ECO:0007669"/>
    <property type="project" value="InterPro"/>
</dbReference>
<dbReference type="PANTHER" id="PTHR43394">
    <property type="entry name" value="ATP-DEPENDENT PERMEASE MDL1, MITOCHONDRIAL"/>
    <property type="match status" value="1"/>
</dbReference>
<dbReference type="OrthoDB" id="9760358at2"/>
<dbReference type="InterPro" id="IPR011527">
    <property type="entry name" value="ABC1_TM_dom"/>
</dbReference>
<dbReference type="InterPro" id="IPR017871">
    <property type="entry name" value="ABC_transporter-like_CS"/>
</dbReference>
<dbReference type="GO" id="GO:0005886">
    <property type="term" value="C:plasma membrane"/>
    <property type="evidence" value="ECO:0007669"/>
    <property type="project" value="UniProtKB-SubCell"/>
</dbReference>
<organism evidence="12 13">
    <name type="scientific">Mangrovibacterium diazotrophicum</name>
    <dbReference type="NCBI Taxonomy" id="1261403"/>
    <lineage>
        <taxon>Bacteria</taxon>
        <taxon>Pseudomonadati</taxon>
        <taxon>Bacteroidota</taxon>
        <taxon>Bacteroidia</taxon>
        <taxon>Marinilabiliales</taxon>
        <taxon>Prolixibacteraceae</taxon>
        <taxon>Mangrovibacterium</taxon>
    </lineage>
</organism>
<evidence type="ECO:0000256" key="4">
    <source>
        <dbReference type="ARBA" id="ARBA00022692"/>
    </source>
</evidence>
<dbReference type="AlphaFoldDB" id="A0A419W838"/>
<evidence type="ECO:0000259" key="10">
    <source>
        <dbReference type="PROSITE" id="PS50893"/>
    </source>
</evidence>
<name>A0A419W838_9BACT</name>
<evidence type="ECO:0000256" key="2">
    <source>
        <dbReference type="ARBA" id="ARBA00022448"/>
    </source>
</evidence>
<dbReference type="Gene3D" id="3.40.50.300">
    <property type="entry name" value="P-loop containing nucleotide triphosphate hydrolases"/>
    <property type="match status" value="1"/>
</dbReference>
<dbReference type="EMBL" id="RAPN01000001">
    <property type="protein sequence ID" value="RKD91590.1"/>
    <property type="molecule type" value="Genomic_DNA"/>
</dbReference>
<dbReference type="Pfam" id="PF00664">
    <property type="entry name" value="ABC_membrane"/>
    <property type="match status" value="1"/>
</dbReference>
<dbReference type="InterPro" id="IPR039421">
    <property type="entry name" value="Type_1_exporter"/>
</dbReference>
<dbReference type="GO" id="GO:0005524">
    <property type="term" value="F:ATP binding"/>
    <property type="evidence" value="ECO:0007669"/>
    <property type="project" value="UniProtKB-KW"/>
</dbReference>
<comment type="caution">
    <text evidence="12">The sequence shown here is derived from an EMBL/GenBank/DDBJ whole genome shotgun (WGS) entry which is preliminary data.</text>
</comment>
<reference evidence="12 13" key="1">
    <citation type="submission" date="2018-09" db="EMBL/GenBank/DDBJ databases">
        <title>Genomic Encyclopedia of Archaeal and Bacterial Type Strains, Phase II (KMG-II): from individual species to whole genera.</title>
        <authorList>
            <person name="Goeker M."/>
        </authorList>
    </citation>
    <scope>NUCLEOTIDE SEQUENCE [LARGE SCALE GENOMIC DNA]</scope>
    <source>
        <strain evidence="12 13">DSM 27148</strain>
    </source>
</reference>
<keyword evidence="13" id="KW-1185">Reference proteome</keyword>
<proteinExistence type="predicted"/>
<keyword evidence="5" id="KW-0547">Nucleotide-binding</keyword>
<dbReference type="SUPFAM" id="SSF52540">
    <property type="entry name" value="P-loop containing nucleoside triphosphate hydrolases"/>
    <property type="match status" value="1"/>
</dbReference>
<feature type="transmembrane region" description="Helical" evidence="9">
    <location>
        <begin position="254"/>
        <end position="276"/>
    </location>
</feature>
<keyword evidence="2" id="KW-0813">Transport</keyword>